<dbReference type="Proteomes" id="UP000282613">
    <property type="component" value="Unassembled WGS sequence"/>
</dbReference>
<protein>
    <submittedName>
        <fullName evidence="3">DUF3006 domain-containing protein</fullName>
    </submittedName>
</protein>
<evidence type="ECO:0000313" key="3">
    <source>
        <dbReference type="WBParaSite" id="TASK_0001003701-mRNA-1"/>
    </source>
</evidence>
<reference evidence="3" key="1">
    <citation type="submission" date="2017-02" db="UniProtKB">
        <authorList>
            <consortium name="WormBaseParasite"/>
        </authorList>
    </citation>
    <scope>IDENTIFICATION</scope>
</reference>
<keyword evidence="2" id="KW-1185">Reference proteome</keyword>
<reference evidence="1 2" key="2">
    <citation type="submission" date="2018-11" db="EMBL/GenBank/DDBJ databases">
        <authorList>
            <consortium name="Pathogen Informatics"/>
        </authorList>
    </citation>
    <scope>NUCLEOTIDE SEQUENCE [LARGE SCALE GENOMIC DNA]</scope>
</reference>
<evidence type="ECO:0000313" key="2">
    <source>
        <dbReference type="Proteomes" id="UP000282613"/>
    </source>
</evidence>
<dbReference type="EMBL" id="UYRS01020085">
    <property type="protein sequence ID" value="VDK47858.1"/>
    <property type="molecule type" value="Genomic_DNA"/>
</dbReference>
<gene>
    <name evidence="1" type="ORF">TASK_LOCUS10038</name>
</gene>
<name>A0A0R3WGP4_TAEAS</name>
<proteinExistence type="predicted"/>
<evidence type="ECO:0000313" key="1">
    <source>
        <dbReference type="EMBL" id="VDK47858.1"/>
    </source>
</evidence>
<organism evidence="3">
    <name type="scientific">Taenia asiatica</name>
    <name type="common">Asian tapeworm</name>
    <dbReference type="NCBI Taxonomy" id="60517"/>
    <lineage>
        <taxon>Eukaryota</taxon>
        <taxon>Metazoa</taxon>
        <taxon>Spiralia</taxon>
        <taxon>Lophotrochozoa</taxon>
        <taxon>Platyhelminthes</taxon>
        <taxon>Cestoda</taxon>
        <taxon>Eucestoda</taxon>
        <taxon>Cyclophyllidea</taxon>
        <taxon>Taeniidae</taxon>
        <taxon>Taenia</taxon>
    </lineage>
</organism>
<dbReference type="WBParaSite" id="TASK_0001003701-mRNA-1">
    <property type="protein sequence ID" value="TASK_0001003701-mRNA-1"/>
    <property type="gene ID" value="TASK_0001003701"/>
</dbReference>
<accession>A0A0R3WGP4</accession>
<dbReference type="AlphaFoldDB" id="A0A0R3WGP4"/>
<sequence>MDYGMRVFHAGKDFFELKNPIRVGEVKLQKNRIYNLKSIHEVKLSEIKAILMEESKTKEWK</sequence>